<dbReference type="PROSITE" id="PS51192">
    <property type="entry name" value="HELICASE_ATP_BIND_1"/>
    <property type="match status" value="1"/>
</dbReference>
<dbReference type="NCBIfam" id="TIGR01389">
    <property type="entry name" value="recQ"/>
    <property type="match status" value="1"/>
</dbReference>
<dbReference type="InterPro" id="IPR048671">
    <property type="entry name" value="RecQ-1-like_HTH"/>
</dbReference>
<dbReference type="GO" id="GO:0006260">
    <property type="term" value="P:DNA replication"/>
    <property type="evidence" value="ECO:0007669"/>
    <property type="project" value="InterPro"/>
</dbReference>
<dbReference type="InterPro" id="IPR002121">
    <property type="entry name" value="HRDC_dom"/>
</dbReference>
<dbReference type="InterPro" id="IPR032284">
    <property type="entry name" value="RecQ_Zn-bd"/>
</dbReference>
<name>A0A2T6BZK9_9FLAO</name>
<comment type="caution">
    <text evidence="20">The sequence shown here is derived from an EMBL/GenBank/DDBJ whole genome shotgun (WGS) entry which is preliminary data.</text>
</comment>
<evidence type="ECO:0000256" key="13">
    <source>
        <dbReference type="ARBA" id="ARBA00023204"/>
    </source>
</evidence>
<dbReference type="InterPro" id="IPR014001">
    <property type="entry name" value="Helicase_ATP-bd"/>
</dbReference>
<dbReference type="CDD" id="cd18794">
    <property type="entry name" value="SF2_C_RecQ"/>
    <property type="match status" value="1"/>
</dbReference>
<dbReference type="AlphaFoldDB" id="A0A2T6BZK9"/>
<gene>
    <name evidence="20" type="ORF">C8N46_10470</name>
</gene>
<keyword evidence="4" id="KW-0479">Metal-binding</keyword>
<dbReference type="SUPFAM" id="SSF47819">
    <property type="entry name" value="HRDC-like"/>
    <property type="match status" value="1"/>
</dbReference>
<dbReference type="GO" id="GO:0009378">
    <property type="term" value="F:four-way junction helicase activity"/>
    <property type="evidence" value="ECO:0007669"/>
    <property type="project" value="TreeGrafter"/>
</dbReference>
<evidence type="ECO:0000259" key="19">
    <source>
        <dbReference type="PROSITE" id="PS51194"/>
    </source>
</evidence>
<dbReference type="PANTHER" id="PTHR13710">
    <property type="entry name" value="DNA HELICASE RECQ FAMILY MEMBER"/>
    <property type="match status" value="1"/>
</dbReference>
<evidence type="ECO:0000256" key="3">
    <source>
        <dbReference type="ARBA" id="ARBA00005446"/>
    </source>
</evidence>
<evidence type="ECO:0000256" key="14">
    <source>
        <dbReference type="ARBA" id="ARBA00023235"/>
    </source>
</evidence>
<comment type="catalytic activity">
    <reaction evidence="15">
        <text>Couples ATP hydrolysis with the unwinding of duplex DNA by translocating in the 3'-5' direction.</text>
        <dbReference type="EC" id="5.6.2.4"/>
    </reaction>
</comment>
<dbReference type="Pfam" id="PF16124">
    <property type="entry name" value="RecQ_Zn_bind"/>
    <property type="match status" value="1"/>
</dbReference>
<feature type="domain" description="Helicase C-terminal" evidence="19">
    <location>
        <begin position="222"/>
        <end position="379"/>
    </location>
</feature>
<evidence type="ECO:0000256" key="5">
    <source>
        <dbReference type="ARBA" id="ARBA00022741"/>
    </source>
</evidence>
<dbReference type="Gene3D" id="1.10.10.1390">
    <property type="entry name" value="ATP-dependent DNA helicase RecQ"/>
    <property type="match status" value="1"/>
</dbReference>
<keyword evidence="8 20" id="KW-0347">Helicase</keyword>
<comment type="cofactor">
    <cofactor evidence="2">
        <name>Zn(2+)</name>
        <dbReference type="ChEBI" id="CHEBI:29105"/>
    </cofactor>
</comment>
<feature type="domain" description="HRDC" evidence="17">
    <location>
        <begin position="535"/>
        <end position="615"/>
    </location>
</feature>
<comment type="cofactor">
    <cofactor evidence="1">
        <name>Mg(2+)</name>
        <dbReference type="ChEBI" id="CHEBI:18420"/>
    </cofactor>
</comment>
<evidence type="ECO:0000259" key="17">
    <source>
        <dbReference type="PROSITE" id="PS50967"/>
    </source>
</evidence>
<dbReference type="InterPro" id="IPR004589">
    <property type="entry name" value="DNA_helicase_ATP-dep_RecQ"/>
</dbReference>
<dbReference type="InterPro" id="IPR001650">
    <property type="entry name" value="Helicase_C-like"/>
</dbReference>
<dbReference type="InterPro" id="IPR010997">
    <property type="entry name" value="HRDC-like_sf"/>
</dbReference>
<evidence type="ECO:0000256" key="2">
    <source>
        <dbReference type="ARBA" id="ARBA00001947"/>
    </source>
</evidence>
<evidence type="ECO:0000313" key="21">
    <source>
        <dbReference type="Proteomes" id="UP000244090"/>
    </source>
</evidence>
<evidence type="ECO:0000256" key="11">
    <source>
        <dbReference type="ARBA" id="ARBA00023125"/>
    </source>
</evidence>
<dbReference type="GO" id="GO:0016787">
    <property type="term" value="F:hydrolase activity"/>
    <property type="evidence" value="ECO:0007669"/>
    <property type="project" value="UniProtKB-KW"/>
</dbReference>
<dbReference type="SUPFAM" id="SSF46785">
    <property type="entry name" value="Winged helix' DNA-binding domain"/>
    <property type="match status" value="1"/>
</dbReference>
<dbReference type="InterPro" id="IPR044876">
    <property type="entry name" value="HRDC_dom_sf"/>
</dbReference>
<dbReference type="GO" id="GO:0006310">
    <property type="term" value="P:DNA recombination"/>
    <property type="evidence" value="ECO:0007669"/>
    <property type="project" value="UniProtKB-UniRule"/>
</dbReference>
<dbReference type="PROSITE" id="PS51194">
    <property type="entry name" value="HELICASE_CTER"/>
    <property type="match status" value="1"/>
</dbReference>
<keyword evidence="6" id="KW-0227">DNA damage</keyword>
<accession>A0A2T6BZK9</accession>
<dbReference type="InterPro" id="IPR027417">
    <property type="entry name" value="P-loop_NTPase"/>
</dbReference>
<evidence type="ECO:0000256" key="8">
    <source>
        <dbReference type="ARBA" id="ARBA00022806"/>
    </source>
</evidence>
<evidence type="ECO:0000256" key="10">
    <source>
        <dbReference type="ARBA" id="ARBA00022840"/>
    </source>
</evidence>
<evidence type="ECO:0000256" key="12">
    <source>
        <dbReference type="ARBA" id="ARBA00023172"/>
    </source>
</evidence>
<dbReference type="GO" id="GO:0046872">
    <property type="term" value="F:metal ion binding"/>
    <property type="evidence" value="ECO:0007669"/>
    <property type="project" value="UniProtKB-KW"/>
</dbReference>
<proteinExistence type="inferred from homology"/>
<dbReference type="OrthoDB" id="9763310at2"/>
<dbReference type="GO" id="GO:0005737">
    <property type="term" value="C:cytoplasm"/>
    <property type="evidence" value="ECO:0007669"/>
    <property type="project" value="TreeGrafter"/>
</dbReference>
<protein>
    <recommendedName>
        <fullName evidence="16">DNA helicase RecQ</fullName>
        <ecNumber evidence="16">5.6.2.4</ecNumber>
    </recommendedName>
</protein>
<dbReference type="Pfam" id="PF21220">
    <property type="entry name" value="RecQ-1-like_HTH"/>
    <property type="match status" value="1"/>
</dbReference>
<dbReference type="NCBIfam" id="TIGR00614">
    <property type="entry name" value="recQ_fam"/>
    <property type="match status" value="1"/>
</dbReference>
<evidence type="ECO:0000259" key="18">
    <source>
        <dbReference type="PROSITE" id="PS51192"/>
    </source>
</evidence>
<keyword evidence="9" id="KW-0862">Zinc</keyword>
<evidence type="ECO:0000313" key="20">
    <source>
        <dbReference type="EMBL" id="PTX61427.1"/>
    </source>
</evidence>
<dbReference type="GO" id="GO:0006281">
    <property type="term" value="P:DNA repair"/>
    <property type="evidence" value="ECO:0007669"/>
    <property type="project" value="UniProtKB-KW"/>
</dbReference>
<dbReference type="Gene3D" id="1.10.150.80">
    <property type="entry name" value="HRDC domain"/>
    <property type="match status" value="1"/>
</dbReference>
<keyword evidence="14" id="KW-0413">Isomerase</keyword>
<dbReference type="InterPro" id="IPR036388">
    <property type="entry name" value="WH-like_DNA-bd_sf"/>
</dbReference>
<dbReference type="GO" id="GO:0009432">
    <property type="term" value="P:SOS response"/>
    <property type="evidence" value="ECO:0007669"/>
    <property type="project" value="UniProtKB-UniRule"/>
</dbReference>
<keyword evidence="5" id="KW-0547">Nucleotide-binding</keyword>
<dbReference type="PANTHER" id="PTHR13710:SF105">
    <property type="entry name" value="ATP-DEPENDENT DNA HELICASE Q1"/>
    <property type="match status" value="1"/>
</dbReference>
<dbReference type="SMART" id="SM00490">
    <property type="entry name" value="HELICc"/>
    <property type="match status" value="1"/>
</dbReference>
<dbReference type="EC" id="5.6.2.4" evidence="16"/>
<evidence type="ECO:0000256" key="7">
    <source>
        <dbReference type="ARBA" id="ARBA00022801"/>
    </source>
</evidence>
<dbReference type="FunFam" id="3.40.50.300:FF:001051">
    <property type="entry name" value="ATP-dependent DNA helicase RecQ"/>
    <property type="match status" value="1"/>
</dbReference>
<dbReference type="Gene3D" id="1.10.10.10">
    <property type="entry name" value="Winged helix-like DNA-binding domain superfamily/Winged helix DNA-binding domain"/>
    <property type="match status" value="1"/>
</dbReference>
<dbReference type="InterPro" id="IPR018982">
    <property type="entry name" value="RQC_domain"/>
</dbReference>
<dbReference type="InterPro" id="IPR011545">
    <property type="entry name" value="DEAD/DEAH_box_helicase_dom"/>
</dbReference>
<dbReference type="Pfam" id="PF00271">
    <property type="entry name" value="Helicase_C"/>
    <property type="match status" value="1"/>
</dbReference>
<dbReference type="GO" id="GO:0003677">
    <property type="term" value="F:DNA binding"/>
    <property type="evidence" value="ECO:0007669"/>
    <property type="project" value="UniProtKB-KW"/>
</dbReference>
<keyword evidence="21" id="KW-1185">Reference proteome</keyword>
<keyword evidence="12" id="KW-0233">DNA recombination</keyword>
<keyword evidence="10" id="KW-0067">ATP-binding</keyword>
<dbReference type="Proteomes" id="UP000244090">
    <property type="component" value="Unassembled WGS sequence"/>
</dbReference>
<dbReference type="GO" id="GO:0043590">
    <property type="term" value="C:bacterial nucleoid"/>
    <property type="evidence" value="ECO:0007669"/>
    <property type="project" value="TreeGrafter"/>
</dbReference>
<dbReference type="SMART" id="SM00487">
    <property type="entry name" value="DEXDc"/>
    <property type="match status" value="1"/>
</dbReference>
<dbReference type="SUPFAM" id="SSF52540">
    <property type="entry name" value="P-loop containing nucleoside triphosphate hydrolases"/>
    <property type="match status" value="1"/>
</dbReference>
<dbReference type="RefSeq" id="WP_108114670.1">
    <property type="nucleotide sequence ID" value="NZ_QBKT01000004.1"/>
</dbReference>
<dbReference type="FunFam" id="3.40.50.300:FF:000156">
    <property type="entry name" value="ATP-dependent DNA helicase recQ"/>
    <property type="match status" value="1"/>
</dbReference>
<dbReference type="EMBL" id="QBKT01000004">
    <property type="protein sequence ID" value="PTX61427.1"/>
    <property type="molecule type" value="Genomic_DNA"/>
</dbReference>
<feature type="domain" description="Helicase ATP-binding" evidence="18">
    <location>
        <begin position="29"/>
        <end position="201"/>
    </location>
</feature>
<keyword evidence="11" id="KW-0238">DNA-binding</keyword>
<keyword evidence="7" id="KW-0378">Hydrolase</keyword>
<dbReference type="InterPro" id="IPR036390">
    <property type="entry name" value="WH_DNA-bd_sf"/>
</dbReference>
<dbReference type="Pfam" id="PF09382">
    <property type="entry name" value="RQC"/>
    <property type="match status" value="1"/>
</dbReference>
<comment type="similarity">
    <text evidence="3">Belongs to the helicase family. RecQ subfamily.</text>
</comment>
<dbReference type="SMART" id="SM00956">
    <property type="entry name" value="RQC"/>
    <property type="match status" value="1"/>
</dbReference>
<evidence type="ECO:0000256" key="4">
    <source>
        <dbReference type="ARBA" id="ARBA00022723"/>
    </source>
</evidence>
<organism evidence="20 21">
    <name type="scientific">Kordia periserrulae</name>
    <dbReference type="NCBI Taxonomy" id="701523"/>
    <lineage>
        <taxon>Bacteria</taxon>
        <taxon>Pseudomonadati</taxon>
        <taxon>Bacteroidota</taxon>
        <taxon>Flavobacteriia</taxon>
        <taxon>Flavobacteriales</taxon>
        <taxon>Flavobacteriaceae</taxon>
        <taxon>Kordia</taxon>
    </lineage>
</organism>
<dbReference type="InterPro" id="IPR006293">
    <property type="entry name" value="DNA_helicase_ATP-dep_RecQ_bac"/>
</dbReference>
<dbReference type="GO" id="GO:0043138">
    <property type="term" value="F:3'-5' DNA helicase activity"/>
    <property type="evidence" value="ECO:0007669"/>
    <property type="project" value="UniProtKB-EC"/>
</dbReference>
<dbReference type="PROSITE" id="PS50967">
    <property type="entry name" value="HRDC"/>
    <property type="match status" value="1"/>
</dbReference>
<evidence type="ECO:0000256" key="1">
    <source>
        <dbReference type="ARBA" id="ARBA00001946"/>
    </source>
</evidence>
<dbReference type="GO" id="GO:0005524">
    <property type="term" value="F:ATP binding"/>
    <property type="evidence" value="ECO:0007669"/>
    <property type="project" value="UniProtKB-KW"/>
</dbReference>
<dbReference type="Pfam" id="PF00270">
    <property type="entry name" value="DEAD"/>
    <property type="match status" value="1"/>
</dbReference>
<reference evidence="20 21" key="1">
    <citation type="submission" date="2018-04" db="EMBL/GenBank/DDBJ databases">
        <title>Genomic Encyclopedia of Archaeal and Bacterial Type Strains, Phase II (KMG-II): from individual species to whole genera.</title>
        <authorList>
            <person name="Goeker M."/>
        </authorList>
    </citation>
    <scope>NUCLEOTIDE SEQUENCE [LARGE SCALE GENOMIC DNA]</scope>
    <source>
        <strain evidence="20 21">DSM 25731</strain>
    </source>
</reference>
<sequence length="732" mass="82609">MSLVEIDLYKELKKHFGFGQFKGLQEEVIKSIISNQNTFVIMPTGGGKSLCYQLPALMKEGTAIVVSPLIALMKNQVDALRGISSQDGIAHVLNSSLTKAEIRQVKEDITNGITKLLYVAPESLTKEENVDFLRTVEISFMAVDEAHCISEWGHDFRPEYRNLKSIIKKIGDDIPIIGLTATATPKVQEDILKNLGMTDANTFKASFNRPNLFYEVRPKTKDVDVDIIKFIKQNQGKSGIVYCLSRKRVEELAQVLQVNGINAVPYHAGLDPKTRAKHQDMFLMEDCDVVVATIAFGMGIDKPDVRFVIHHDIPKSIESYYQETGRAGRDGGEGHCLAFYSYKDIEKLEKFMAGKPVAEQEIGHALLQEVVAYAETSISRRKFILHYFGEEFPDDGEGADMDDNVRNPKKKVEAKDQVSKLLRIVNETKQTYKAKNIVNILIGKENALIKSHKTHSQPFFGSGKSHDNKYWMALIRQTLVAGLLRKDIESYGVIKLTDDGLAFLKSPESFMMTEDHDFGDANDGNIITASKGSDAVADKQLMNMLKDLRKKVAKKLGVPPFVVFQDPSLEDMALKYPISIQEMKNIHGVGDGKAKKYGKDFIEFIKKYVDENDITRPDDLVVKSTGVNSGLKLYIIQSVDRKLPLDDIASAKGLEMPDFIKEMEQIVYSGTKLNINYWIDEILDEDQQEEIHEYFLESETDKISEAMEEFDGDYDDEELRLYRIKFISEVAN</sequence>
<keyword evidence="13" id="KW-0234">DNA repair</keyword>
<dbReference type="Pfam" id="PF00570">
    <property type="entry name" value="HRDC"/>
    <property type="match status" value="1"/>
</dbReference>
<evidence type="ECO:0000256" key="6">
    <source>
        <dbReference type="ARBA" id="ARBA00022763"/>
    </source>
</evidence>
<evidence type="ECO:0000256" key="16">
    <source>
        <dbReference type="NCBIfam" id="TIGR01389"/>
    </source>
</evidence>
<evidence type="ECO:0000256" key="15">
    <source>
        <dbReference type="ARBA" id="ARBA00034617"/>
    </source>
</evidence>
<evidence type="ECO:0000256" key="9">
    <source>
        <dbReference type="ARBA" id="ARBA00022833"/>
    </source>
</evidence>
<dbReference type="GO" id="GO:0030894">
    <property type="term" value="C:replisome"/>
    <property type="evidence" value="ECO:0007669"/>
    <property type="project" value="TreeGrafter"/>
</dbReference>
<dbReference type="CDD" id="cd17920">
    <property type="entry name" value="DEXHc_RecQ"/>
    <property type="match status" value="1"/>
</dbReference>
<dbReference type="SMART" id="SM00341">
    <property type="entry name" value="HRDC"/>
    <property type="match status" value="1"/>
</dbReference>
<dbReference type="Gene3D" id="3.40.50.300">
    <property type="entry name" value="P-loop containing nucleotide triphosphate hydrolases"/>
    <property type="match status" value="2"/>
</dbReference>